<sequence>MADLLYSIYAIAVLVVAVGGLVGVAFGTPSGGGTAGRNYRYDVLVIVAALFIAALIAEFLL</sequence>
<keyword evidence="1" id="KW-0472">Membrane</keyword>
<accession>A0A419WJG0</accession>
<proteinExistence type="predicted"/>
<reference evidence="2 3" key="1">
    <citation type="submission" date="2018-09" db="EMBL/GenBank/DDBJ databases">
        <title>Genomic Encyclopedia of Archaeal and Bacterial Type Strains, Phase II (KMG-II): from individual species to whole genera.</title>
        <authorList>
            <person name="Goeker M."/>
        </authorList>
    </citation>
    <scope>NUCLEOTIDE SEQUENCE [LARGE SCALE GENOMIC DNA]</scope>
    <source>
        <strain evidence="2 3">DSM 13151</strain>
    </source>
</reference>
<keyword evidence="1" id="KW-0812">Transmembrane</keyword>
<evidence type="ECO:0000313" key="2">
    <source>
        <dbReference type="EMBL" id="RKD95567.1"/>
    </source>
</evidence>
<dbReference type="EMBL" id="RAPO01000002">
    <property type="protein sequence ID" value="RKD95567.1"/>
    <property type="molecule type" value="Genomic_DNA"/>
</dbReference>
<dbReference type="Proteomes" id="UP000283805">
    <property type="component" value="Unassembled WGS sequence"/>
</dbReference>
<protein>
    <submittedName>
        <fullName evidence="2">Uncharacterized protein</fullName>
    </submittedName>
</protein>
<evidence type="ECO:0000313" key="3">
    <source>
        <dbReference type="Proteomes" id="UP000283805"/>
    </source>
</evidence>
<gene>
    <name evidence="2" type="ORF">ATJ93_2425</name>
</gene>
<feature type="transmembrane region" description="Helical" evidence="1">
    <location>
        <begin position="39"/>
        <end position="60"/>
    </location>
</feature>
<keyword evidence="3" id="KW-1185">Reference proteome</keyword>
<dbReference type="RefSeq" id="WP_120244824.1">
    <property type="nucleotide sequence ID" value="NZ_RAPO01000002.1"/>
</dbReference>
<evidence type="ECO:0000256" key="1">
    <source>
        <dbReference type="SAM" id="Phobius"/>
    </source>
</evidence>
<name>A0A419WJG0_9EURY</name>
<comment type="caution">
    <text evidence="2">The sequence shown here is derived from an EMBL/GenBank/DDBJ whole genome shotgun (WGS) entry which is preliminary data.</text>
</comment>
<feature type="transmembrane region" description="Helical" evidence="1">
    <location>
        <begin position="6"/>
        <end position="27"/>
    </location>
</feature>
<organism evidence="2 3">
    <name type="scientific">Halopiger aswanensis</name>
    <dbReference type="NCBI Taxonomy" id="148449"/>
    <lineage>
        <taxon>Archaea</taxon>
        <taxon>Methanobacteriati</taxon>
        <taxon>Methanobacteriota</taxon>
        <taxon>Stenosarchaea group</taxon>
        <taxon>Halobacteria</taxon>
        <taxon>Halobacteriales</taxon>
        <taxon>Natrialbaceae</taxon>
        <taxon>Halopiger</taxon>
    </lineage>
</organism>
<dbReference type="AlphaFoldDB" id="A0A419WJG0"/>
<keyword evidence="1" id="KW-1133">Transmembrane helix</keyword>